<dbReference type="Gene3D" id="1.10.150.130">
    <property type="match status" value="1"/>
</dbReference>
<organism evidence="5 6">
    <name type="scientific">Granulosicoccus antarcticus IMCC3135</name>
    <dbReference type="NCBI Taxonomy" id="1192854"/>
    <lineage>
        <taxon>Bacteria</taxon>
        <taxon>Pseudomonadati</taxon>
        <taxon>Pseudomonadota</taxon>
        <taxon>Gammaproteobacteria</taxon>
        <taxon>Chromatiales</taxon>
        <taxon>Granulosicoccaceae</taxon>
        <taxon>Granulosicoccus</taxon>
    </lineage>
</organism>
<evidence type="ECO:0000313" key="6">
    <source>
        <dbReference type="Proteomes" id="UP000250079"/>
    </source>
</evidence>
<feature type="domain" description="Core-binding (CB)" evidence="4">
    <location>
        <begin position="2"/>
        <end position="95"/>
    </location>
</feature>
<evidence type="ECO:0000256" key="2">
    <source>
        <dbReference type="ARBA" id="ARBA00023125"/>
    </source>
</evidence>
<evidence type="ECO:0000259" key="4">
    <source>
        <dbReference type="PROSITE" id="PS51900"/>
    </source>
</evidence>
<keyword evidence="2 3" id="KW-0238">DNA-binding</keyword>
<dbReference type="KEGG" id="gai:IMCC3135_07770"/>
<name>A0A2Z2NKF8_9GAMM</name>
<sequence length="128" mass="14844">MSDLAPHVSAWLRERLPRELGASENTCETYTHALRLWFEYAAKHHKVRPSQLTLEQLDVSTVTGFCEYLETIRGNTARTRNTRLATIRSFMRFVEYRVPAALDQVRQIRAIPNKCWATIILAGRRQLS</sequence>
<dbReference type="GO" id="GO:0003677">
    <property type="term" value="F:DNA binding"/>
    <property type="evidence" value="ECO:0007669"/>
    <property type="project" value="UniProtKB-UniRule"/>
</dbReference>
<dbReference type="Proteomes" id="UP000250079">
    <property type="component" value="Chromosome"/>
</dbReference>
<accession>A0A2Z2NKF8</accession>
<keyword evidence="1" id="KW-0229">DNA integration</keyword>
<keyword evidence="6" id="KW-1185">Reference proteome</keyword>
<dbReference type="EMBL" id="CP018632">
    <property type="protein sequence ID" value="ASJ71659.1"/>
    <property type="molecule type" value="Genomic_DNA"/>
</dbReference>
<dbReference type="PROSITE" id="PS51900">
    <property type="entry name" value="CB"/>
    <property type="match status" value="1"/>
</dbReference>
<evidence type="ECO:0000256" key="1">
    <source>
        <dbReference type="ARBA" id="ARBA00022908"/>
    </source>
</evidence>
<protein>
    <submittedName>
        <fullName evidence="5">Tyrosine recombinase XerC</fullName>
    </submittedName>
</protein>
<gene>
    <name evidence="5" type="primary">xerC_5</name>
    <name evidence="5" type="ORF">IMCC3135_07770</name>
</gene>
<dbReference type="RefSeq" id="WP_088917068.1">
    <property type="nucleotide sequence ID" value="NZ_CP018632.1"/>
</dbReference>
<dbReference type="SUPFAM" id="SSF47823">
    <property type="entry name" value="lambda integrase-like, N-terminal domain"/>
    <property type="match status" value="1"/>
</dbReference>
<dbReference type="InterPro" id="IPR044068">
    <property type="entry name" value="CB"/>
</dbReference>
<evidence type="ECO:0000313" key="5">
    <source>
        <dbReference type="EMBL" id="ASJ71659.1"/>
    </source>
</evidence>
<dbReference type="Pfam" id="PF02899">
    <property type="entry name" value="Phage_int_SAM_1"/>
    <property type="match status" value="1"/>
</dbReference>
<dbReference type="InterPro" id="IPR010998">
    <property type="entry name" value="Integrase_recombinase_N"/>
</dbReference>
<dbReference type="InterPro" id="IPR004107">
    <property type="entry name" value="Integrase_SAM-like_N"/>
</dbReference>
<proteinExistence type="predicted"/>
<reference evidence="5 6" key="1">
    <citation type="submission" date="2016-12" db="EMBL/GenBank/DDBJ databases">
        <authorList>
            <person name="Song W.-J."/>
            <person name="Kurnit D.M."/>
        </authorList>
    </citation>
    <scope>NUCLEOTIDE SEQUENCE [LARGE SCALE GENOMIC DNA]</scope>
    <source>
        <strain evidence="5 6">IMCC3135</strain>
    </source>
</reference>
<dbReference type="GO" id="GO:0015074">
    <property type="term" value="P:DNA integration"/>
    <property type="evidence" value="ECO:0007669"/>
    <property type="project" value="UniProtKB-KW"/>
</dbReference>
<evidence type="ECO:0000256" key="3">
    <source>
        <dbReference type="PROSITE-ProRule" id="PRU01248"/>
    </source>
</evidence>
<dbReference type="AlphaFoldDB" id="A0A2Z2NKF8"/>